<keyword evidence="1" id="KW-0378">Hydrolase</keyword>
<dbReference type="SUPFAM" id="SSF52499">
    <property type="entry name" value="Isochorismatase-like hydrolases"/>
    <property type="match status" value="1"/>
</dbReference>
<dbReference type="RefSeq" id="WP_072792816.1">
    <property type="nucleotide sequence ID" value="NZ_FQWM01000003.1"/>
</dbReference>
<accession>A0A1M5Q8L5</accession>
<evidence type="ECO:0000313" key="3">
    <source>
        <dbReference type="EMBL" id="SHH10206.1"/>
    </source>
</evidence>
<reference evidence="4" key="1">
    <citation type="submission" date="2016-11" db="EMBL/GenBank/DDBJ databases">
        <authorList>
            <person name="Varghese N."/>
            <person name="Submissions S."/>
        </authorList>
    </citation>
    <scope>NUCLEOTIDE SEQUENCE [LARGE SCALE GENOMIC DNA]</scope>
    <source>
        <strain evidence="4">DSM 28223</strain>
    </source>
</reference>
<dbReference type="EMBL" id="FQWM01000003">
    <property type="protein sequence ID" value="SHH10206.1"/>
    <property type="molecule type" value="Genomic_DNA"/>
</dbReference>
<proteinExistence type="predicted"/>
<evidence type="ECO:0000259" key="2">
    <source>
        <dbReference type="Pfam" id="PF00857"/>
    </source>
</evidence>
<dbReference type="PANTHER" id="PTHR43540">
    <property type="entry name" value="PEROXYUREIDOACRYLATE/UREIDOACRYLATE AMIDOHYDROLASE-RELATED"/>
    <property type="match status" value="1"/>
</dbReference>
<name>A0A1M5Q8L5_9RHOB</name>
<dbReference type="Gene3D" id="3.40.50.850">
    <property type="entry name" value="Isochorismatase-like"/>
    <property type="match status" value="1"/>
</dbReference>
<feature type="domain" description="Isochorismatase-like" evidence="2">
    <location>
        <begin position="16"/>
        <end position="192"/>
    </location>
</feature>
<evidence type="ECO:0000256" key="1">
    <source>
        <dbReference type="ARBA" id="ARBA00022801"/>
    </source>
</evidence>
<evidence type="ECO:0000313" key="4">
    <source>
        <dbReference type="Proteomes" id="UP000184211"/>
    </source>
</evidence>
<organism evidence="3 4">
    <name type="scientific">Cognatishimia maritima</name>
    <dbReference type="NCBI Taxonomy" id="870908"/>
    <lineage>
        <taxon>Bacteria</taxon>
        <taxon>Pseudomonadati</taxon>
        <taxon>Pseudomonadota</taxon>
        <taxon>Alphaproteobacteria</taxon>
        <taxon>Rhodobacterales</taxon>
        <taxon>Paracoccaceae</taxon>
        <taxon>Cognatishimia</taxon>
    </lineage>
</organism>
<dbReference type="STRING" id="870908.SAMN04488044_1900"/>
<dbReference type="InterPro" id="IPR050272">
    <property type="entry name" value="Isochorismatase-like_hydrls"/>
</dbReference>
<dbReference type="InterPro" id="IPR036380">
    <property type="entry name" value="Isochorismatase-like_sf"/>
</dbReference>
<dbReference type="PANTHER" id="PTHR43540:SF6">
    <property type="entry name" value="ISOCHORISMATASE-LIKE DOMAIN-CONTAINING PROTEIN"/>
    <property type="match status" value="1"/>
</dbReference>
<dbReference type="OrthoDB" id="8477867at2"/>
<dbReference type="InterPro" id="IPR000868">
    <property type="entry name" value="Isochorismatase-like_dom"/>
</dbReference>
<dbReference type="Proteomes" id="UP000184211">
    <property type="component" value="Unassembled WGS sequence"/>
</dbReference>
<sequence length="213" mass="23599">MANPNQVRKNLIEGNAALLVIDIQAGIFIGRDDDARSIDHMPGHAARLLKARTAIDKARESDIPVIFIQEIHRANLVDFGRELDGDEDVHCLDNNPNTDIAREQMGFRDDDYLIQKRRYSAFYGTDLEILLKGLKVDTLLLVGGLTNVCVHYTFADGHQGDYYCRTIEDCVAASSTEAHSAALAQMEYLQAGAIRTLDEALEAMDAYASERAA</sequence>
<dbReference type="GO" id="GO:0016787">
    <property type="term" value="F:hydrolase activity"/>
    <property type="evidence" value="ECO:0007669"/>
    <property type="project" value="UniProtKB-KW"/>
</dbReference>
<dbReference type="CDD" id="cd00431">
    <property type="entry name" value="cysteine_hydrolases"/>
    <property type="match status" value="1"/>
</dbReference>
<gene>
    <name evidence="3" type="ORF">SAMN04488044_1900</name>
</gene>
<dbReference type="AlphaFoldDB" id="A0A1M5Q8L5"/>
<protein>
    <submittedName>
        <fullName evidence="3">Nicotinamidase-related amidase</fullName>
    </submittedName>
</protein>
<keyword evidence="4" id="KW-1185">Reference proteome</keyword>
<dbReference type="Pfam" id="PF00857">
    <property type="entry name" value="Isochorismatase"/>
    <property type="match status" value="1"/>
</dbReference>